<keyword evidence="6" id="KW-0963">Cytoplasm</keyword>
<dbReference type="EMBL" id="DVMO01000062">
    <property type="protein sequence ID" value="HIU27591.1"/>
    <property type="molecule type" value="Genomic_DNA"/>
</dbReference>
<evidence type="ECO:0000256" key="1">
    <source>
        <dbReference type="ARBA" id="ARBA00022679"/>
    </source>
</evidence>
<comment type="function">
    <text evidence="6">Involved in the regulation of the intracellular balance of NAD and NADP, and is a key enzyme in the biosynthesis of NADP. Catalyzes specifically the phosphorylation on 2'-hydroxyl of the adenosine moiety of NAD to yield NADP.</text>
</comment>
<comment type="cofactor">
    <cofactor evidence="6">
        <name>a divalent metal cation</name>
        <dbReference type="ChEBI" id="CHEBI:60240"/>
    </cofactor>
</comment>
<dbReference type="Proteomes" id="UP000824091">
    <property type="component" value="Unassembled WGS sequence"/>
</dbReference>
<feature type="binding site" evidence="6">
    <location>
        <position position="132"/>
    </location>
    <ligand>
        <name>NAD(+)</name>
        <dbReference type="ChEBI" id="CHEBI:57540"/>
    </ligand>
</feature>
<feature type="active site" description="Proton acceptor" evidence="6">
    <location>
        <position position="49"/>
    </location>
</feature>
<dbReference type="AlphaFoldDB" id="A0A9D1L885"/>
<feature type="binding site" evidence="6">
    <location>
        <position position="186"/>
    </location>
    <ligand>
        <name>NAD(+)</name>
        <dbReference type="ChEBI" id="CHEBI:57540"/>
    </ligand>
</feature>
<dbReference type="InterPro" id="IPR002504">
    <property type="entry name" value="NADK"/>
</dbReference>
<dbReference type="SUPFAM" id="SSF111331">
    <property type="entry name" value="NAD kinase/diacylglycerol kinase-like"/>
    <property type="match status" value="1"/>
</dbReference>
<reference evidence="7" key="2">
    <citation type="journal article" date="2021" name="PeerJ">
        <title>Extensive microbial diversity within the chicken gut microbiome revealed by metagenomics and culture.</title>
        <authorList>
            <person name="Gilroy R."/>
            <person name="Ravi A."/>
            <person name="Getino M."/>
            <person name="Pursley I."/>
            <person name="Horton D.L."/>
            <person name="Alikhan N.F."/>
            <person name="Baker D."/>
            <person name="Gharbi K."/>
            <person name="Hall N."/>
            <person name="Watson M."/>
            <person name="Adriaenssens E.M."/>
            <person name="Foster-Nyarko E."/>
            <person name="Jarju S."/>
            <person name="Secka A."/>
            <person name="Antonio M."/>
            <person name="Oren A."/>
            <person name="Chaudhuri R.R."/>
            <person name="La Ragione R."/>
            <person name="Hildebrand F."/>
            <person name="Pallen M.J."/>
        </authorList>
    </citation>
    <scope>NUCLEOTIDE SEQUENCE</scope>
    <source>
        <strain evidence="7">11300</strain>
    </source>
</reference>
<organism evidence="7 8">
    <name type="scientific">Candidatus Fimisoma avicola</name>
    <dbReference type="NCBI Taxonomy" id="2840826"/>
    <lineage>
        <taxon>Bacteria</taxon>
        <taxon>Bacillati</taxon>
        <taxon>Bacillota</taxon>
        <taxon>Clostridia</taxon>
        <taxon>Eubacteriales</taxon>
        <taxon>Candidatus Fimisoma</taxon>
    </lineage>
</organism>
<comment type="similarity">
    <text evidence="6">Belongs to the NAD kinase family.</text>
</comment>
<comment type="caution">
    <text evidence="7">The sequence shown here is derived from an EMBL/GenBank/DDBJ whole genome shotgun (WGS) entry which is preliminary data.</text>
</comment>
<dbReference type="InterPro" id="IPR017437">
    <property type="entry name" value="ATP-NAD_kinase_PpnK-typ_C"/>
</dbReference>
<dbReference type="InterPro" id="IPR017438">
    <property type="entry name" value="ATP-NAD_kinase_N"/>
</dbReference>
<evidence type="ECO:0000256" key="6">
    <source>
        <dbReference type="HAMAP-Rule" id="MF_00361"/>
    </source>
</evidence>
<feature type="binding site" evidence="6">
    <location>
        <position position="54"/>
    </location>
    <ligand>
        <name>NAD(+)</name>
        <dbReference type="ChEBI" id="CHEBI:57540"/>
    </ligand>
</feature>
<dbReference type="GO" id="GO:0019674">
    <property type="term" value="P:NAD+ metabolic process"/>
    <property type="evidence" value="ECO:0007669"/>
    <property type="project" value="InterPro"/>
</dbReference>
<dbReference type="HAMAP" id="MF_00361">
    <property type="entry name" value="NAD_kinase"/>
    <property type="match status" value="1"/>
</dbReference>
<evidence type="ECO:0000313" key="8">
    <source>
        <dbReference type="Proteomes" id="UP000824091"/>
    </source>
</evidence>
<dbReference type="GO" id="GO:0051287">
    <property type="term" value="F:NAD binding"/>
    <property type="evidence" value="ECO:0007669"/>
    <property type="project" value="UniProtKB-ARBA"/>
</dbReference>
<dbReference type="Pfam" id="PF20143">
    <property type="entry name" value="NAD_kinase_C"/>
    <property type="match status" value="1"/>
</dbReference>
<dbReference type="GO" id="GO:0046872">
    <property type="term" value="F:metal ion binding"/>
    <property type="evidence" value="ECO:0007669"/>
    <property type="project" value="UniProtKB-UniRule"/>
</dbReference>
<feature type="binding site" evidence="6">
    <location>
        <position position="151"/>
    </location>
    <ligand>
        <name>NAD(+)</name>
        <dbReference type="ChEBI" id="CHEBI:57540"/>
    </ligand>
</feature>
<keyword evidence="2 6" id="KW-0418">Kinase</keyword>
<dbReference type="PANTHER" id="PTHR20275">
    <property type="entry name" value="NAD KINASE"/>
    <property type="match status" value="1"/>
</dbReference>
<keyword evidence="1 6" id="KW-0808">Transferase</keyword>
<name>A0A9D1L885_9FIRM</name>
<dbReference type="GO" id="GO:0006741">
    <property type="term" value="P:NADP+ biosynthetic process"/>
    <property type="evidence" value="ECO:0007669"/>
    <property type="project" value="UniProtKB-UniRule"/>
</dbReference>
<feature type="binding site" evidence="6">
    <location>
        <begin position="122"/>
        <end position="123"/>
    </location>
    <ligand>
        <name>NAD(+)</name>
        <dbReference type="ChEBI" id="CHEBI:57540"/>
    </ligand>
</feature>
<dbReference type="Gene3D" id="2.60.200.30">
    <property type="entry name" value="Probable inorganic polyphosphate/atp-NAD kinase, domain 2"/>
    <property type="match status" value="1"/>
</dbReference>
<gene>
    <name evidence="6" type="primary">nadK</name>
    <name evidence="7" type="ORF">IAD16_04380</name>
</gene>
<reference evidence="7" key="1">
    <citation type="submission" date="2020-10" db="EMBL/GenBank/DDBJ databases">
        <authorList>
            <person name="Gilroy R."/>
        </authorList>
    </citation>
    <scope>NUCLEOTIDE SEQUENCE</scope>
    <source>
        <strain evidence="7">11300</strain>
    </source>
</reference>
<evidence type="ECO:0000256" key="4">
    <source>
        <dbReference type="ARBA" id="ARBA00023027"/>
    </source>
</evidence>
<keyword evidence="6" id="KW-0547">Nucleotide-binding</keyword>
<feature type="binding site" evidence="6">
    <location>
        <position position="159"/>
    </location>
    <ligand>
        <name>NAD(+)</name>
        <dbReference type="ChEBI" id="CHEBI:57540"/>
    </ligand>
</feature>
<evidence type="ECO:0000256" key="2">
    <source>
        <dbReference type="ARBA" id="ARBA00022777"/>
    </source>
</evidence>
<sequence length="265" mass="29591">MKKIFIYTNNTEMSRSIEKTFRQKLVKSGLTACSEYSDDTDLIICIGGDGTLLRLVQDFGFPKTPIVGINTGHLGFFQEILPEKIDDFIFLYNQGRYSIQGLNGVSCVVRTASHITKHIALNEITVKGMLTHPVHLNISINNGFIERFSGDGICVSTPAGSTAYNYALGGSIVDPRLSLLQVTPIAPIQNIAYRSLTAGILLPANDKLAVIPCNNVDRTLSVTYDGMLAEYEDVIELSMRLSRKKINLIRFDDYRFWEKVKNKFL</sequence>
<feature type="binding site" evidence="6">
    <location>
        <begin position="49"/>
        <end position="50"/>
    </location>
    <ligand>
        <name>NAD(+)</name>
        <dbReference type="ChEBI" id="CHEBI:57540"/>
    </ligand>
</feature>
<dbReference type="GO" id="GO:0003951">
    <property type="term" value="F:NAD+ kinase activity"/>
    <property type="evidence" value="ECO:0007669"/>
    <property type="project" value="UniProtKB-UniRule"/>
</dbReference>
<comment type="subcellular location">
    <subcellularLocation>
        <location evidence="6">Cytoplasm</location>
    </subcellularLocation>
</comment>
<dbReference type="InterPro" id="IPR016064">
    <property type="entry name" value="NAD/diacylglycerol_kinase_sf"/>
</dbReference>
<evidence type="ECO:0000313" key="7">
    <source>
        <dbReference type="EMBL" id="HIU27591.1"/>
    </source>
</evidence>
<dbReference type="GO" id="GO:0005737">
    <property type="term" value="C:cytoplasm"/>
    <property type="evidence" value="ECO:0007669"/>
    <property type="project" value="UniProtKB-SubCell"/>
</dbReference>
<keyword evidence="3 6" id="KW-0521">NADP</keyword>
<evidence type="ECO:0000256" key="3">
    <source>
        <dbReference type="ARBA" id="ARBA00022857"/>
    </source>
</evidence>
<dbReference type="PANTHER" id="PTHR20275:SF0">
    <property type="entry name" value="NAD KINASE"/>
    <property type="match status" value="1"/>
</dbReference>
<dbReference type="GO" id="GO:0005524">
    <property type="term" value="F:ATP binding"/>
    <property type="evidence" value="ECO:0007669"/>
    <property type="project" value="UniProtKB-KW"/>
</dbReference>
<dbReference type="Pfam" id="PF01513">
    <property type="entry name" value="NAD_kinase"/>
    <property type="match status" value="1"/>
</dbReference>
<dbReference type="Gene3D" id="3.40.50.10330">
    <property type="entry name" value="Probable inorganic polyphosphate/atp-NAD kinase, domain 1"/>
    <property type="match status" value="1"/>
</dbReference>
<keyword evidence="4 6" id="KW-0520">NAD</keyword>
<protein>
    <recommendedName>
        <fullName evidence="6">NAD kinase</fullName>
        <ecNumber evidence="6">2.7.1.23</ecNumber>
    </recommendedName>
    <alternativeName>
        <fullName evidence="6">ATP-dependent NAD kinase</fullName>
    </alternativeName>
</protein>
<proteinExistence type="inferred from homology"/>
<keyword evidence="6" id="KW-0067">ATP-binding</keyword>
<dbReference type="EC" id="2.7.1.23" evidence="6"/>
<accession>A0A9D1L885</accession>
<comment type="catalytic activity">
    <reaction evidence="5 6">
        <text>NAD(+) + ATP = ADP + NADP(+) + H(+)</text>
        <dbReference type="Rhea" id="RHEA:18629"/>
        <dbReference type="ChEBI" id="CHEBI:15378"/>
        <dbReference type="ChEBI" id="CHEBI:30616"/>
        <dbReference type="ChEBI" id="CHEBI:57540"/>
        <dbReference type="ChEBI" id="CHEBI:58349"/>
        <dbReference type="ChEBI" id="CHEBI:456216"/>
        <dbReference type="EC" id="2.7.1.23"/>
    </reaction>
</comment>
<comment type="caution">
    <text evidence="6">Lacks conserved residue(s) required for the propagation of feature annotation.</text>
</comment>
<evidence type="ECO:0000256" key="5">
    <source>
        <dbReference type="ARBA" id="ARBA00047925"/>
    </source>
</evidence>